<dbReference type="PANTHER" id="PTHR13847">
    <property type="entry name" value="SARCOSINE DEHYDROGENASE-RELATED"/>
    <property type="match status" value="1"/>
</dbReference>
<evidence type="ECO:0000256" key="2">
    <source>
        <dbReference type="ARBA" id="ARBA00023002"/>
    </source>
</evidence>
<dbReference type="Proteomes" id="UP000738126">
    <property type="component" value="Unassembled WGS sequence"/>
</dbReference>
<evidence type="ECO:0000259" key="3">
    <source>
        <dbReference type="Pfam" id="PF01266"/>
    </source>
</evidence>
<sequence length="259" mass="27508">ARAARHRRHARANAELAAYSLRALDAVCERTGIELEGRGRGALKLFDEQRALGHGLAEAEAVADLGIRHRALTPEQAVAREPALAEGAERLAGAIEFPDDGCGDALHFTEAVSQQAAAAGAELRLGTTVHHLLGGRRGVSGVATDRGPITADAVVIAAGSYAPRLTRPLGLRLPIEPIKGYSVTLPLAGADGAAPQVPIIDDARKIVVTRLGERLRIAGKAEIAGFDTRLRERDWRAVREQGLARFPRLAQRLAEAPSH</sequence>
<dbReference type="SUPFAM" id="SSF51905">
    <property type="entry name" value="FAD/NAD(P)-binding domain"/>
    <property type="match status" value="1"/>
</dbReference>
<gene>
    <name evidence="4" type="ORF">CKO13_12225</name>
</gene>
<dbReference type="EMBL" id="NRSH01000272">
    <property type="protein sequence ID" value="MBK1727757.1"/>
    <property type="molecule type" value="Genomic_DNA"/>
</dbReference>
<evidence type="ECO:0000313" key="4">
    <source>
        <dbReference type="EMBL" id="MBK1727757.1"/>
    </source>
</evidence>
<dbReference type="InterPro" id="IPR036188">
    <property type="entry name" value="FAD/NAD-bd_sf"/>
</dbReference>
<protein>
    <recommendedName>
        <fullName evidence="3">FAD dependent oxidoreductase domain-containing protein</fullName>
    </recommendedName>
</protein>
<dbReference type="RefSeq" id="WP_200261466.1">
    <property type="nucleotide sequence ID" value="NZ_NRSH01000272.1"/>
</dbReference>
<dbReference type="InterPro" id="IPR006076">
    <property type="entry name" value="FAD-dep_OxRdtase"/>
</dbReference>
<reference evidence="4 5" key="1">
    <citation type="journal article" date="2020" name="Microorganisms">
        <title>Osmotic Adaptation and Compatible Solute Biosynthesis of Phototrophic Bacteria as Revealed from Genome Analyses.</title>
        <authorList>
            <person name="Imhoff J.F."/>
            <person name="Rahn T."/>
            <person name="Kunzel S."/>
            <person name="Keller A."/>
            <person name="Neulinger S.C."/>
        </authorList>
    </citation>
    <scope>NUCLEOTIDE SEQUENCE [LARGE SCALE GENOMIC DNA]</scope>
    <source>
        <strain evidence="4 5">DSM 15116</strain>
    </source>
</reference>
<keyword evidence="5" id="KW-1185">Reference proteome</keyword>
<dbReference type="PANTHER" id="PTHR13847:SF280">
    <property type="entry name" value="D-AMINO ACID DEHYDROGENASE"/>
    <property type="match status" value="1"/>
</dbReference>
<feature type="non-terminal residue" evidence="4">
    <location>
        <position position="259"/>
    </location>
</feature>
<dbReference type="Pfam" id="PF01266">
    <property type="entry name" value="DAO"/>
    <property type="match status" value="1"/>
</dbReference>
<keyword evidence="2" id="KW-0560">Oxidoreductase</keyword>
<organism evidence="4 5">
    <name type="scientific">Halorhodospira neutriphila</name>
    <dbReference type="NCBI Taxonomy" id="168379"/>
    <lineage>
        <taxon>Bacteria</taxon>
        <taxon>Pseudomonadati</taxon>
        <taxon>Pseudomonadota</taxon>
        <taxon>Gammaproteobacteria</taxon>
        <taxon>Chromatiales</taxon>
        <taxon>Ectothiorhodospiraceae</taxon>
        <taxon>Halorhodospira</taxon>
    </lineage>
</organism>
<comment type="similarity">
    <text evidence="1">Belongs to the DadA oxidoreductase family.</text>
</comment>
<evidence type="ECO:0000313" key="5">
    <source>
        <dbReference type="Proteomes" id="UP000738126"/>
    </source>
</evidence>
<feature type="non-terminal residue" evidence="4">
    <location>
        <position position="1"/>
    </location>
</feature>
<evidence type="ECO:0000256" key="1">
    <source>
        <dbReference type="ARBA" id="ARBA00009410"/>
    </source>
</evidence>
<comment type="caution">
    <text evidence="4">The sequence shown here is derived from an EMBL/GenBank/DDBJ whole genome shotgun (WGS) entry which is preliminary data.</text>
</comment>
<dbReference type="SUPFAM" id="SSF54373">
    <property type="entry name" value="FAD-linked reductases, C-terminal domain"/>
    <property type="match status" value="1"/>
</dbReference>
<name>A0ABS1E9L9_9GAMM</name>
<dbReference type="Gene3D" id="3.50.50.60">
    <property type="entry name" value="FAD/NAD(P)-binding domain"/>
    <property type="match status" value="1"/>
</dbReference>
<dbReference type="Gene3D" id="3.30.9.10">
    <property type="entry name" value="D-Amino Acid Oxidase, subunit A, domain 2"/>
    <property type="match status" value="1"/>
</dbReference>
<feature type="domain" description="FAD dependent oxidoreductase" evidence="3">
    <location>
        <begin position="7"/>
        <end position="251"/>
    </location>
</feature>
<proteinExistence type="inferred from homology"/>
<accession>A0ABS1E9L9</accession>